<evidence type="ECO:0000256" key="1">
    <source>
        <dbReference type="ARBA" id="ARBA00010456"/>
    </source>
</evidence>
<dbReference type="AlphaFoldDB" id="A0A9D0Z9Q5"/>
<dbReference type="NCBIfam" id="TIGR00107">
    <property type="entry name" value="deoD"/>
    <property type="match status" value="1"/>
</dbReference>
<comment type="caution">
    <text evidence="8">The sequence shown here is derived from an EMBL/GenBank/DDBJ whole genome shotgun (WGS) entry which is preliminary data.</text>
</comment>
<feature type="domain" description="Nucleoside phosphorylase" evidence="7">
    <location>
        <begin position="16"/>
        <end position="229"/>
    </location>
</feature>
<dbReference type="GO" id="GO:0006152">
    <property type="term" value="P:purine nucleoside catabolic process"/>
    <property type="evidence" value="ECO:0007669"/>
    <property type="project" value="TreeGrafter"/>
</dbReference>
<dbReference type="Pfam" id="PF01048">
    <property type="entry name" value="PNP_UDP_1"/>
    <property type="match status" value="1"/>
</dbReference>
<dbReference type="EC" id="2.4.2.3" evidence="2"/>
<comment type="catalytic activity">
    <reaction evidence="6">
        <text>uridine + phosphate = alpha-D-ribose 1-phosphate + uracil</text>
        <dbReference type="Rhea" id="RHEA:24388"/>
        <dbReference type="ChEBI" id="CHEBI:16704"/>
        <dbReference type="ChEBI" id="CHEBI:17568"/>
        <dbReference type="ChEBI" id="CHEBI:43474"/>
        <dbReference type="ChEBI" id="CHEBI:57720"/>
        <dbReference type="EC" id="2.4.2.3"/>
    </reaction>
</comment>
<dbReference type="PANTHER" id="PTHR43691">
    <property type="entry name" value="URIDINE PHOSPHORYLASE"/>
    <property type="match status" value="1"/>
</dbReference>
<dbReference type="Proteomes" id="UP000886874">
    <property type="component" value="Unassembled WGS sequence"/>
</dbReference>
<dbReference type="CDD" id="cd09006">
    <property type="entry name" value="PNP_EcPNPI-like"/>
    <property type="match status" value="1"/>
</dbReference>
<evidence type="ECO:0000256" key="3">
    <source>
        <dbReference type="ARBA" id="ARBA00021980"/>
    </source>
</evidence>
<dbReference type="InterPro" id="IPR018016">
    <property type="entry name" value="Nucleoside_phosphorylase_CS"/>
</dbReference>
<protein>
    <recommendedName>
        <fullName evidence="3">Uridine phosphorylase</fullName>
        <ecNumber evidence="2">2.4.2.3</ecNumber>
    </recommendedName>
</protein>
<dbReference type="InterPro" id="IPR004402">
    <property type="entry name" value="DeoD-type"/>
</dbReference>
<dbReference type="GO" id="GO:0005829">
    <property type="term" value="C:cytosol"/>
    <property type="evidence" value="ECO:0007669"/>
    <property type="project" value="TreeGrafter"/>
</dbReference>
<evidence type="ECO:0000256" key="5">
    <source>
        <dbReference type="ARBA" id="ARBA00022679"/>
    </source>
</evidence>
<dbReference type="GO" id="GO:0004731">
    <property type="term" value="F:purine-nucleoside phosphorylase activity"/>
    <property type="evidence" value="ECO:0007669"/>
    <property type="project" value="InterPro"/>
</dbReference>
<dbReference type="PANTHER" id="PTHR43691:SF11">
    <property type="entry name" value="FI09636P-RELATED"/>
    <property type="match status" value="1"/>
</dbReference>
<evidence type="ECO:0000256" key="2">
    <source>
        <dbReference type="ARBA" id="ARBA00011888"/>
    </source>
</evidence>
<gene>
    <name evidence="8" type="primary">deoD</name>
    <name evidence="8" type="ORF">IAA67_09325</name>
</gene>
<dbReference type="InterPro" id="IPR035994">
    <property type="entry name" value="Nucleoside_phosphorylase_sf"/>
</dbReference>
<comment type="similarity">
    <text evidence="1">Belongs to the PNP/UDP phosphorylase family.</text>
</comment>
<keyword evidence="4 8" id="KW-0328">Glycosyltransferase</keyword>
<dbReference type="GO" id="GO:0004850">
    <property type="term" value="F:uridine phosphorylase activity"/>
    <property type="evidence" value="ECO:0007669"/>
    <property type="project" value="UniProtKB-EC"/>
</dbReference>
<evidence type="ECO:0000313" key="9">
    <source>
        <dbReference type="Proteomes" id="UP000886874"/>
    </source>
</evidence>
<evidence type="ECO:0000313" key="8">
    <source>
        <dbReference type="EMBL" id="HIQ70515.1"/>
    </source>
</evidence>
<dbReference type="PROSITE" id="PS01232">
    <property type="entry name" value="PNP_UDP_1"/>
    <property type="match status" value="1"/>
</dbReference>
<dbReference type="SUPFAM" id="SSF53167">
    <property type="entry name" value="Purine and uridine phosphorylases"/>
    <property type="match status" value="1"/>
</dbReference>
<dbReference type="InterPro" id="IPR000845">
    <property type="entry name" value="Nucleoside_phosphorylase_d"/>
</dbReference>
<organism evidence="8 9">
    <name type="scientific">Candidatus Avoscillospira stercorigallinarum</name>
    <dbReference type="NCBI Taxonomy" id="2840708"/>
    <lineage>
        <taxon>Bacteria</taxon>
        <taxon>Bacillati</taxon>
        <taxon>Bacillota</taxon>
        <taxon>Clostridia</taxon>
        <taxon>Eubacteriales</taxon>
        <taxon>Oscillospiraceae</taxon>
        <taxon>Oscillospiraceae incertae sedis</taxon>
        <taxon>Candidatus Avoscillospira</taxon>
    </lineage>
</organism>
<evidence type="ECO:0000256" key="6">
    <source>
        <dbReference type="ARBA" id="ARBA00048447"/>
    </source>
</evidence>
<name>A0A9D0Z9Q5_9FIRM</name>
<proteinExistence type="inferred from homology"/>
<keyword evidence="5 8" id="KW-0808">Transferase</keyword>
<sequence>MSTPHNAAAVGQFAKTVLMPGDPLRAKFIAETFLDAPQLVNSVRGMLGFTGTYHGVPVSVMGHGMGIPSIGIYSYELFSHYDVDRIIRIGSAGSYDPAVKLYDVVLAQGAVSESTYAKVMSGYEDDITYPSAALNDRLRQAAAQLGIPLAQGNVHSADVFYRQDNGETPTYWEKLRDQRNCVAVEMESFALFHNANVLGKEAACLLTISDSFVSPGITTAEERQTCFTNMMKVALEAATMA</sequence>
<reference evidence="8" key="1">
    <citation type="submission" date="2020-10" db="EMBL/GenBank/DDBJ databases">
        <authorList>
            <person name="Gilroy R."/>
        </authorList>
    </citation>
    <scope>NUCLEOTIDE SEQUENCE</scope>
    <source>
        <strain evidence="8">ChiSjej2B20-13462</strain>
    </source>
</reference>
<dbReference type="Gene3D" id="3.40.50.1580">
    <property type="entry name" value="Nucleoside phosphorylase domain"/>
    <property type="match status" value="1"/>
</dbReference>
<accession>A0A9D0Z9Q5</accession>
<evidence type="ECO:0000256" key="4">
    <source>
        <dbReference type="ARBA" id="ARBA00022676"/>
    </source>
</evidence>
<dbReference type="NCBIfam" id="NF004489">
    <property type="entry name" value="PRK05819.1"/>
    <property type="match status" value="1"/>
</dbReference>
<evidence type="ECO:0000259" key="7">
    <source>
        <dbReference type="Pfam" id="PF01048"/>
    </source>
</evidence>
<dbReference type="EMBL" id="DVFN01000135">
    <property type="protein sequence ID" value="HIQ70515.1"/>
    <property type="molecule type" value="Genomic_DNA"/>
</dbReference>
<reference evidence="8" key="2">
    <citation type="journal article" date="2021" name="PeerJ">
        <title>Extensive microbial diversity within the chicken gut microbiome revealed by metagenomics and culture.</title>
        <authorList>
            <person name="Gilroy R."/>
            <person name="Ravi A."/>
            <person name="Getino M."/>
            <person name="Pursley I."/>
            <person name="Horton D.L."/>
            <person name="Alikhan N.F."/>
            <person name="Baker D."/>
            <person name="Gharbi K."/>
            <person name="Hall N."/>
            <person name="Watson M."/>
            <person name="Adriaenssens E.M."/>
            <person name="Foster-Nyarko E."/>
            <person name="Jarju S."/>
            <person name="Secka A."/>
            <person name="Antonio M."/>
            <person name="Oren A."/>
            <person name="Chaudhuri R.R."/>
            <person name="La Ragione R."/>
            <person name="Hildebrand F."/>
            <person name="Pallen M.J."/>
        </authorList>
    </citation>
    <scope>NUCLEOTIDE SEQUENCE</scope>
    <source>
        <strain evidence="8">ChiSjej2B20-13462</strain>
    </source>
</reference>